<evidence type="ECO:0000256" key="1">
    <source>
        <dbReference type="ARBA" id="ARBA00004123"/>
    </source>
</evidence>
<dbReference type="GO" id="GO:0051123">
    <property type="term" value="P:RNA polymerase II preinitiation complex assembly"/>
    <property type="evidence" value="ECO:0007669"/>
    <property type="project" value="TreeGrafter"/>
</dbReference>
<gene>
    <name evidence="8" type="ORF">Poli38472_012827</name>
</gene>
<reference evidence="8" key="1">
    <citation type="submission" date="2019-03" db="EMBL/GenBank/DDBJ databases">
        <title>Long read genome sequence of the mycoparasitic Pythium oligandrum ATCC 38472 isolated from sugarbeet rhizosphere.</title>
        <authorList>
            <person name="Gaulin E."/>
        </authorList>
    </citation>
    <scope>NUCLEOTIDE SEQUENCE</scope>
    <source>
        <strain evidence="8">ATCC 38472_TT</strain>
    </source>
</reference>
<evidence type="ECO:0000313" key="9">
    <source>
        <dbReference type="Proteomes" id="UP000794436"/>
    </source>
</evidence>
<dbReference type="PANTHER" id="PTHR12264">
    <property type="entry name" value="TRANSCRIPTION INITIATION FACTOR TFIID SUBUNIT 12"/>
    <property type="match status" value="1"/>
</dbReference>
<dbReference type="GO" id="GO:0000124">
    <property type="term" value="C:SAGA complex"/>
    <property type="evidence" value="ECO:0007669"/>
    <property type="project" value="InterPro"/>
</dbReference>
<protein>
    <recommendedName>
        <fullName evidence="7">Transcription initiation factor TFIID subunit 12 domain-containing protein</fullName>
    </recommendedName>
</protein>
<evidence type="ECO:0000256" key="4">
    <source>
        <dbReference type="ARBA" id="ARBA00023163"/>
    </source>
</evidence>
<dbReference type="GO" id="GO:0003677">
    <property type="term" value="F:DNA binding"/>
    <property type="evidence" value="ECO:0007669"/>
    <property type="project" value="TreeGrafter"/>
</dbReference>
<keyword evidence="9" id="KW-1185">Reference proteome</keyword>
<evidence type="ECO:0000256" key="2">
    <source>
        <dbReference type="ARBA" id="ARBA00007530"/>
    </source>
</evidence>
<organism evidence="8 9">
    <name type="scientific">Pythium oligandrum</name>
    <name type="common">Mycoparasitic fungus</name>
    <dbReference type="NCBI Taxonomy" id="41045"/>
    <lineage>
        <taxon>Eukaryota</taxon>
        <taxon>Sar</taxon>
        <taxon>Stramenopiles</taxon>
        <taxon>Oomycota</taxon>
        <taxon>Peronosporomycetes</taxon>
        <taxon>Pythiales</taxon>
        <taxon>Pythiaceae</taxon>
        <taxon>Pythium</taxon>
    </lineage>
</organism>
<dbReference type="PANTHER" id="PTHR12264:SF21">
    <property type="entry name" value="TRANSCRIPTION INITIATION FACTOR TFIID SUBUNIT 12"/>
    <property type="match status" value="1"/>
</dbReference>
<dbReference type="GO" id="GO:0046982">
    <property type="term" value="F:protein heterodimerization activity"/>
    <property type="evidence" value="ECO:0007669"/>
    <property type="project" value="InterPro"/>
</dbReference>
<dbReference type="OrthoDB" id="2193432at2759"/>
<dbReference type="CDD" id="cd07981">
    <property type="entry name" value="HFD_TAF12"/>
    <property type="match status" value="1"/>
</dbReference>
<feature type="region of interest" description="Disordered" evidence="6">
    <location>
        <begin position="200"/>
        <end position="221"/>
    </location>
</feature>
<accession>A0A8K1CK93</accession>
<evidence type="ECO:0000256" key="6">
    <source>
        <dbReference type="SAM" id="MobiDB-lite"/>
    </source>
</evidence>
<dbReference type="GO" id="GO:0005669">
    <property type="term" value="C:transcription factor TFIID complex"/>
    <property type="evidence" value="ECO:0007669"/>
    <property type="project" value="InterPro"/>
</dbReference>
<dbReference type="InterPro" id="IPR037794">
    <property type="entry name" value="TAF12"/>
</dbReference>
<evidence type="ECO:0000256" key="3">
    <source>
        <dbReference type="ARBA" id="ARBA00023015"/>
    </source>
</evidence>
<comment type="similarity">
    <text evidence="2">Belongs to the TAF12 family.</text>
</comment>
<dbReference type="AlphaFoldDB" id="A0A8K1CK93"/>
<comment type="caution">
    <text evidence="8">The sequence shown here is derived from an EMBL/GenBank/DDBJ whole genome shotgun (WGS) entry which is preliminary data.</text>
</comment>
<proteinExistence type="inferred from homology"/>
<sequence>MPADKKQRLVPGSMYIPPTPTPMVVGGGLSSVGAISKIASPKLSASASPSGVGSATVNRALTPNKQLGEILRSVEPRFCFHAAVEELLLDMASDFVTDVVSFSSRLAKHRRTTVLEAKDMQFYLAKNYGISLAGAVPSTNVVPSGVPAPGDNSAVVAGINPLTADILVRSRPAKNSLHMHRVALKRKTLQRAKLKKSAVKITDAPSAKKAIPRKGSIAKSK</sequence>
<comment type="subcellular location">
    <subcellularLocation>
        <location evidence="1">Nucleus</location>
    </subcellularLocation>
</comment>
<dbReference type="Gene3D" id="1.10.20.10">
    <property type="entry name" value="Histone, subunit A"/>
    <property type="match status" value="1"/>
</dbReference>
<keyword evidence="3" id="KW-0805">Transcription regulation</keyword>
<dbReference type="InterPro" id="IPR003228">
    <property type="entry name" value="TFIID_TAF12_dom"/>
</dbReference>
<feature type="domain" description="Transcription initiation factor TFIID subunit 12" evidence="7">
    <location>
        <begin position="65"/>
        <end position="129"/>
    </location>
</feature>
<dbReference type="SUPFAM" id="SSF47113">
    <property type="entry name" value="Histone-fold"/>
    <property type="match status" value="1"/>
</dbReference>
<evidence type="ECO:0000256" key="5">
    <source>
        <dbReference type="ARBA" id="ARBA00023242"/>
    </source>
</evidence>
<dbReference type="EMBL" id="SPLM01000040">
    <property type="protein sequence ID" value="TMW64205.1"/>
    <property type="molecule type" value="Genomic_DNA"/>
</dbReference>
<evidence type="ECO:0000313" key="8">
    <source>
        <dbReference type="EMBL" id="TMW64205.1"/>
    </source>
</evidence>
<evidence type="ECO:0000259" key="7">
    <source>
        <dbReference type="Pfam" id="PF03847"/>
    </source>
</evidence>
<dbReference type="Pfam" id="PF03847">
    <property type="entry name" value="TFIID_20kDa"/>
    <property type="match status" value="1"/>
</dbReference>
<dbReference type="InterPro" id="IPR009072">
    <property type="entry name" value="Histone-fold"/>
</dbReference>
<dbReference type="GO" id="GO:0017025">
    <property type="term" value="F:TBP-class protein binding"/>
    <property type="evidence" value="ECO:0007669"/>
    <property type="project" value="TreeGrafter"/>
</dbReference>
<keyword evidence="4" id="KW-0804">Transcription</keyword>
<name>A0A8K1CK93_PYTOL</name>
<dbReference type="Proteomes" id="UP000794436">
    <property type="component" value="Unassembled WGS sequence"/>
</dbReference>
<keyword evidence="5" id="KW-0539">Nucleus</keyword>